<organism evidence="2 3">
    <name type="scientific">Pisum sativum</name>
    <name type="common">Garden pea</name>
    <name type="synonym">Lathyrus oleraceus</name>
    <dbReference type="NCBI Taxonomy" id="3888"/>
    <lineage>
        <taxon>Eukaryota</taxon>
        <taxon>Viridiplantae</taxon>
        <taxon>Streptophyta</taxon>
        <taxon>Embryophyta</taxon>
        <taxon>Tracheophyta</taxon>
        <taxon>Spermatophyta</taxon>
        <taxon>Magnoliopsida</taxon>
        <taxon>eudicotyledons</taxon>
        <taxon>Gunneridae</taxon>
        <taxon>Pentapetalae</taxon>
        <taxon>rosids</taxon>
        <taxon>fabids</taxon>
        <taxon>Fabales</taxon>
        <taxon>Fabaceae</taxon>
        <taxon>Papilionoideae</taxon>
        <taxon>50 kb inversion clade</taxon>
        <taxon>NPAAA clade</taxon>
        <taxon>Hologalegina</taxon>
        <taxon>IRL clade</taxon>
        <taxon>Fabeae</taxon>
        <taxon>Lathyrus</taxon>
    </lineage>
</organism>
<protein>
    <submittedName>
        <fullName evidence="2">Uncharacterized protein</fullName>
    </submittedName>
</protein>
<dbReference type="Gramene" id="Psat03G0324100-T1">
    <property type="protein sequence ID" value="KAI5428160.1"/>
    <property type="gene ID" value="KIW84_033241"/>
</dbReference>
<accession>A0A9D4Y048</accession>
<sequence length="455" mass="50886">MLENGQDVPLPANNSIVNIADVTKVTRSGRVFGPVFPKDVEDIDKKVEVPAANPVNAPKCQSGESSNLKPSDDDEVLRLIKKREFNMVEQLLQTPSKISVLSLLMNFEAHREALQKLLEKAYVEHDVTVDQFDRIVANITSCNNLSFCDEELPEESRNHNLALHISMNCKEDVLSNVLVDTGSLLNVLLKSTLSRLTYQGTPMRYSGMIVKAFDGFCKTVIGEVYLLVKIGPSDFQITFQKLKFVRNGKLVIVGGEKALLVSHLSSFSYVEAEDEIGTPFQALPIAEEKKVGSPMFSFKDAQKIVEDGSSDQSGRMVEVAENKNQDGLGFQEGSSVIKVEDVLVSKPIEYDDPTPSPNFEFPVFEVEEENDEEVSDDMKEVKIGSQLCPEAKKGLIDLLREYSDAFAWSYQDIPGLDSEIVEHRFPLKPECPPVKKKLRRTQHEMAVKNKEEVQK</sequence>
<keyword evidence="3" id="KW-1185">Reference proteome</keyword>
<evidence type="ECO:0000313" key="2">
    <source>
        <dbReference type="EMBL" id="KAI5428160.1"/>
    </source>
</evidence>
<reference evidence="2 3" key="1">
    <citation type="journal article" date="2022" name="Nat. Genet.">
        <title>Improved pea reference genome and pan-genome highlight genomic features and evolutionary characteristics.</title>
        <authorList>
            <person name="Yang T."/>
            <person name="Liu R."/>
            <person name="Luo Y."/>
            <person name="Hu S."/>
            <person name="Wang D."/>
            <person name="Wang C."/>
            <person name="Pandey M.K."/>
            <person name="Ge S."/>
            <person name="Xu Q."/>
            <person name="Li N."/>
            <person name="Li G."/>
            <person name="Huang Y."/>
            <person name="Saxena R.K."/>
            <person name="Ji Y."/>
            <person name="Li M."/>
            <person name="Yan X."/>
            <person name="He Y."/>
            <person name="Liu Y."/>
            <person name="Wang X."/>
            <person name="Xiang C."/>
            <person name="Varshney R.K."/>
            <person name="Ding H."/>
            <person name="Gao S."/>
            <person name="Zong X."/>
        </authorList>
    </citation>
    <scope>NUCLEOTIDE SEQUENCE [LARGE SCALE GENOMIC DNA]</scope>
    <source>
        <strain evidence="2 3">cv. Zhongwan 6</strain>
    </source>
</reference>
<feature type="region of interest" description="Disordered" evidence="1">
    <location>
        <begin position="52"/>
        <end position="71"/>
    </location>
</feature>
<comment type="caution">
    <text evidence="2">The sequence shown here is derived from an EMBL/GenBank/DDBJ whole genome shotgun (WGS) entry which is preliminary data.</text>
</comment>
<name>A0A9D4Y048_PEA</name>
<evidence type="ECO:0000256" key="1">
    <source>
        <dbReference type="SAM" id="MobiDB-lite"/>
    </source>
</evidence>
<dbReference type="AlphaFoldDB" id="A0A9D4Y048"/>
<dbReference type="EMBL" id="JAMSHJ010000003">
    <property type="protein sequence ID" value="KAI5428160.1"/>
    <property type="molecule type" value="Genomic_DNA"/>
</dbReference>
<dbReference type="PANTHER" id="PTHR32108">
    <property type="entry name" value="DNA-DIRECTED RNA POLYMERASE SUBUNIT ALPHA"/>
    <property type="match status" value="1"/>
</dbReference>
<gene>
    <name evidence="2" type="ORF">KIW84_033241</name>
</gene>
<dbReference type="Proteomes" id="UP001058974">
    <property type="component" value="Chromosome 3"/>
</dbReference>
<evidence type="ECO:0000313" key="3">
    <source>
        <dbReference type="Proteomes" id="UP001058974"/>
    </source>
</evidence>
<dbReference type="PANTHER" id="PTHR32108:SF9">
    <property type="entry name" value="REVERSE TRANSCRIPTASE RNASE H-LIKE DOMAIN-CONTAINING PROTEIN"/>
    <property type="match status" value="1"/>
</dbReference>
<proteinExistence type="predicted"/>